<comment type="caution">
    <text evidence="4">The sequence shown here is derived from an EMBL/GenBank/DDBJ whole genome shotgun (WGS) entry which is preliminary data.</text>
</comment>
<dbReference type="PANTHER" id="PTHR42796:SF4">
    <property type="entry name" value="FUMARYLACETOACETATE HYDROLASE DOMAIN-CONTAINING PROTEIN 2A"/>
    <property type="match status" value="1"/>
</dbReference>
<evidence type="ECO:0000313" key="5">
    <source>
        <dbReference type="Proteomes" id="UP001500582"/>
    </source>
</evidence>
<dbReference type="Pfam" id="PF01557">
    <property type="entry name" value="FAA_hydrolase"/>
    <property type="match status" value="1"/>
</dbReference>
<comment type="similarity">
    <text evidence="1">Belongs to the FAH family.</text>
</comment>
<dbReference type="InterPro" id="IPR051121">
    <property type="entry name" value="FAH"/>
</dbReference>
<evidence type="ECO:0000259" key="3">
    <source>
        <dbReference type="Pfam" id="PF01557"/>
    </source>
</evidence>
<dbReference type="InterPro" id="IPR011234">
    <property type="entry name" value="Fumarylacetoacetase-like_C"/>
</dbReference>
<keyword evidence="5" id="KW-1185">Reference proteome</keyword>
<accession>A0ABP8HGT3</accession>
<dbReference type="RefSeq" id="WP_345213920.1">
    <property type="nucleotide sequence ID" value="NZ_BAABFT010000022.1"/>
</dbReference>
<gene>
    <name evidence="4" type="ORF">GCM10023149_49670</name>
</gene>
<dbReference type="Gene3D" id="3.90.850.10">
    <property type="entry name" value="Fumarylacetoacetase-like, C-terminal domain"/>
    <property type="match status" value="1"/>
</dbReference>
<dbReference type="PANTHER" id="PTHR42796">
    <property type="entry name" value="FUMARYLACETOACETATE HYDROLASE DOMAIN-CONTAINING PROTEIN 2A-RELATED"/>
    <property type="match status" value="1"/>
</dbReference>
<dbReference type="Proteomes" id="UP001500582">
    <property type="component" value="Unassembled WGS sequence"/>
</dbReference>
<protein>
    <recommendedName>
        <fullName evidence="3">Fumarylacetoacetase-like C-terminal domain-containing protein</fullName>
    </recommendedName>
</protein>
<dbReference type="SUPFAM" id="SSF56529">
    <property type="entry name" value="FAH"/>
    <property type="match status" value="1"/>
</dbReference>
<dbReference type="EMBL" id="BAABFT010000022">
    <property type="protein sequence ID" value="GAA4339158.1"/>
    <property type="molecule type" value="Genomic_DNA"/>
</dbReference>
<evidence type="ECO:0000256" key="1">
    <source>
        <dbReference type="ARBA" id="ARBA00010211"/>
    </source>
</evidence>
<evidence type="ECO:0000313" key="4">
    <source>
        <dbReference type="EMBL" id="GAA4339158.1"/>
    </source>
</evidence>
<dbReference type="InterPro" id="IPR036663">
    <property type="entry name" value="Fumarylacetoacetase_C_sf"/>
</dbReference>
<feature type="domain" description="Fumarylacetoacetase-like C-terminal" evidence="3">
    <location>
        <begin position="149"/>
        <end position="409"/>
    </location>
</feature>
<keyword evidence="2" id="KW-0479">Metal-binding</keyword>
<proteinExistence type="inferred from homology"/>
<organism evidence="4 5">
    <name type="scientific">Mucilaginibacter gynuensis</name>
    <dbReference type="NCBI Taxonomy" id="1302236"/>
    <lineage>
        <taxon>Bacteria</taxon>
        <taxon>Pseudomonadati</taxon>
        <taxon>Bacteroidota</taxon>
        <taxon>Sphingobacteriia</taxon>
        <taxon>Sphingobacteriales</taxon>
        <taxon>Sphingobacteriaceae</taxon>
        <taxon>Mucilaginibacter</taxon>
    </lineage>
</organism>
<reference evidence="5" key="1">
    <citation type="journal article" date="2019" name="Int. J. Syst. Evol. Microbiol.">
        <title>The Global Catalogue of Microorganisms (GCM) 10K type strain sequencing project: providing services to taxonomists for standard genome sequencing and annotation.</title>
        <authorList>
            <consortium name="The Broad Institute Genomics Platform"/>
            <consortium name="The Broad Institute Genome Sequencing Center for Infectious Disease"/>
            <person name="Wu L."/>
            <person name="Ma J."/>
        </authorList>
    </citation>
    <scope>NUCLEOTIDE SEQUENCE [LARGE SCALE GENOMIC DNA]</scope>
    <source>
        <strain evidence="5">JCM 17705</strain>
    </source>
</reference>
<sequence>MIITRILIGLAAGGLLTIVNTYTAYSGLLPALHILKTHRQPVNMVADTVTQTGDTKKTVHLIKSPEEALTLSRFQKDGQVHTLAVLADDGQTVTGVDISVELNRYDLNAFQVIKSSSFDEVVKVIRAGKKKVAVKYTDLLPAVAGKEHLAIGINYAEHGKETGQVRPFMFPKLVDTDPAVHNLHYTQGWLLDHEVELGIVFPSPVCSVTDLNHTMIGFLVVNDFTDRATLMRKMDSQNVVGGRGFPDAKSKKGFLPTGPYMVIPRNWRTFVRELNLQLTVNGKVRQQGNAKDMVWNIDKIIERSLSVKGEKKSYYQDKMVPLFEGDCIPPNSIIITGTPSGVVFNAPTKGFIFGTVTKYIFTGGFFSEKMHPYILKQYLKKEMANPRYLKPGDYIESTINYLGTIRTSVK</sequence>
<name>A0ABP8HGT3_9SPHI</name>
<evidence type="ECO:0000256" key="2">
    <source>
        <dbReference type="ARBA" id="ARBA00022723"/>
    </source>
</evidence>